<dbReference type="PANTHER" id="PTHR43525">
    <property type="entry name" value="PROTEIN MALY"/>
    <property type="match status" value="1"/>
</dbReference>
<keyword evidence="4 7" id="KW-0456">Lyase</keyword>
<keyword evidence="8" id="KW-1185">Reference proteome</keyword>
<proteinExistence type="inferred from homology"/>
<dbReference type="InterPro" id="IPR027619">
    <property type="entry name" value="C-S_lyase_PatB-like"/>
</dbReference>
<organism evidence="7 8">
    <name type="scientific">Enterocloster lavalensis</name>
    <dbReference type="NCBI Taxonomy" id="460384"/>
    <lineage>
        <taxon>Bacteria</taxon>
        <taxon>Bacillati</taxon>
        <taxon>Bacillota</taxon>
        <taxon>Clostridia</taxon>
        <taxon>Lachnospirales</taxon>
        <taxon>Lachnospiraceae</taxon>
        <taxon>Enterocloster</taxon>
    </lineage>
</organism>
<evidence type="ECO:0000259" key="6">
    <source>
        <dbReference type="Pfam" id="PF00155"/>
    </source>
</evidence>
<dbReference type="STRING" id="460384.SAMN05216313_107125"/>
<evidence type="ECO:0000313" key="7">
    <source>
        <dbReference type="EMBL" id="SET50771.1"/>
    </source>
</evidence>
<keyword evidence="3" id="KW-0663">Pyridoxal phosphate</keyword>
<dbReference type="InterPro" id="IPR051798">
    <property type="entry name" value="Class-II_PLP-Dep_Aminotrans"/>
</dbReference>
<evidence type="ECO:0000256" key="1">
    <source>
        <dbReference type="ARBA" id="ARBA00001933"/>
    </source>
</evidence>
<evidence type="ECO:0000313" key="8">
    <source>
        <dbReference type="Proteomes" id="UP000198508"/>
    </source>
</evidence>
<dbReference type="Proteomes" id="UP000198508">
    <property type="component" value="Unassembled WGS sequence"/>
</dbReference>
<evidence type="ECO:0000256" key="2">
    <source>
        <dbReference type="ARBA" id="ARBA00012224"/>
    </source>
</evidence>
<dbReference type="PANTHER" id="PTHR43525:SF1">
    <property type="entry name" value="PROTEIN MALY"/>
    <property type="match status" value="1"/>
</dbReference>
<comment type="similarity">
    <text evidence="5">Belongs to the class-II pyridoxal-phosphate-dependent aminotransferase family. MalY/PatB cystathionine beta-lyase subfamily.</text>
</comment>
<dbReference type="GO" id="GO:0030170">
    <property type="term" value="F:pyridoxal phosphate binding"/>
    <property type="evidence" value="ECO:0007669"/>
    <property type="project" value="InterPro"/>
</dbReference>
<gene>
    <name evidence="7" type="ORF">SAMN05216313_107125</name>
</gene>
<reference evidence="8" key="1">
    <citation type="submission" date="2016-10" db="EMBL/GenBank/DDBJ databases">
        <authorList>
            <person name="Varghese N."/>
            <person name="Submissions S."/>
        </authorList>
    </citation>
    <scope>NUCLEOTIDE SEQUENCE [LARGE SCALE GENOMIC DNA]</scope>
    <source>
        <strain evidence="8">NLAE-zl-G277</strain>
    </source>
</reference>
<protein>
    <recommendedName>
        <fullName evidence="2">cysteine-S-conjugate beta-lyase</fullName>
        <ecNumber evidence="2">4.4.1.13</ecNumber>
    </recommendedName>
</protein>
<evidence type="ECO:0000256" key="4">
    <source>
        <dbReference type="ARBA" id="ARBA00023239"/>
    </source>
</evidence>
<dbReference type="NCBIfam" id="TIGR04350">
    <property type="entry name" value="C_S_lyase_PatB"/>
    <property type="match status" value="1"/>
</dbReference>
<comment type="cofactor">
    <cofactor evidence="1">
        <name>pyridoxal 5'-phosphate</name>
        <dbReference type="ChEBI" id="CHEBI:597326"/>
    </cofactor>
</comment>
<dbReference type="SUPFAM" id="SSF53383">
    <property type="entry name" value="PLP-dependent transferases"/>
    <property type="match status" value="1"/>
</dbReference>
<dbReference type="InterPro" id="IPR015422">
    <property type="entry name" value="PyrdxlP-dep_Trfase_small"/>
</dbReference>
<dbReference type="EC" id="4.4.1.13" evidence="2"/>
<feature type="domain" description="Aminotransferase class I/classII large" evidence="6">
    <location>
        <begin position="70"/>
        <end position="387"/>
    </location>
</feature>
<dbReference type="RefSeq" id="WP_092362597.1">
    <property type="nucleotide sequence ID" value="NZ_FOIM01000007.1"/>
</dbReference>
<dbReference type="GO" id="GO:0047804">
    <property type="term" value="F:cysteine-S-conjugate beta-lyase activity"/>
    <property type="evidence" value="ECO:0007669"/>
    <property type="project" value="UniProtKB-EC"/>
</dbReference>
<dbReference type="EMBL" id="FOIM01000007">
    <property type="protein sequence ID" value="SET50771.1"/>
    <property type="molecule type" value="Genomic_DNA"/>
</dbReference>
<dbReference type="InterPro" id="IPR015424">
    <property type="entry name" value="PyrdxlP-dep_Trfase"/>
</dbReference>
<dbReference type="Gene3D" id="3.90.1150.10">
    <property type="entry name" value="Aspartate Aminotransferase, domain 1"/>
    <property type="match status" value="1"/>
</dbReference>
<dbReference type="Pfam" id="PF00155">
    <property type="entry name" value="Aminotran_1_2"/>
    <property type="match status" value="1"/>
</dbReference>
<evidence type="ECO:0000256" key="5">
    <source>
        <dbReference type="ARBA" id="ARBA00037974"/>
    </source>
</evidence>
<dbReference type="InterPro" id="IPR015421">
    <property type="entry name" value="PyrdxlP-dep_Trfase_major"/>
</dbReference>
<name>A0A1I0EYK3_9FIRM</name>
<accession>A0A1I0EYK3</accession>
<dbReference type="Gene3D" id="3.40.640.10">
    <property type="entry name" value="Type I PLP-dependent aspartate aminotransferase-like (Major domain)"/>
    <property type="match status" value="1"/>
</dbReference>
<dbReference type="InterPro" id="IPR004839">
    <property type="entry name" value="Aminotransferase_I/II_large"/>
</dbReference>
<evidence type="ECO:0000256" key="3">
    <source>
        <dbReference type="ARBA" id="ARBA00022898"/>
    </source>
</evidence>
<sequence>MNRQAFLDHYLVDRRQTDSSKWDGMKEKFGEEDLLPMWIADMEFKTCDAITAALTGRCKHGVFGYSMVPESYYKAYSDWMDQRYSFPLKKDWVRFSTGCVTGIAWMIHAYTQPGDACMILTPVYYPFHNVVTNNNRRLVTVDLHYEHGYFTMDYEAIEKTIIENDVKMFVQCSPHNPAGRVWDEEELDQVLAICEKHHVLVVSDEIHQDLVIADKKFIPAAAVSNGRYRDIIVTLSSASKTFNLATLLHSHIIITNDELRARYDQFASGLNRTEVSIMGMLATQAGYEAGSEWLSHVLDTIRDNYIYLKEILNQELPEVTVCELEGTYLAFLDMRGYLSPDEVQHFIQKQCHLAVDYGEWFGANFKGFIRLNLATDPKFVRQAAEIIIEMIKNKKNS</sequence>
<dbReference type="AlphaFoldDB" id="A0A1I0EYK3"/>
<dbReference type="CDD" id="cd00609">
    <property type="entry name" value="AAT_like"/>
    <property type="match status" value="1"/>
</dbReference>